<dbReference type="PRINTS" id="PR01037">
    <property type="entry name" value="TCRTETOQM"/>
</dbReference>
<comment type="caution">
    <text evidence="5">The sequence shown here is derived from an EMBL/GenBank/DDBJ whole genome shotgun (WGS) entry which is preliminary data.</text>
</comment>
<organism evidence="5 6">
    <name type="scientific">Bacteroides stercoris</name>
    <dbReference type="NCBI Taxonomy" id="46506"/>
    <lineage>
        <taxon>Bacteria</taxon>
        <taxon>Pseudomonadati</taxon>
        <taxon>Bacteroidota</taxon>
        <taxon>Bacteroidia</taxon>
        <taxon>Bacteroidales</taxon>
        <taxon>Bacteroidaceae</taxon>
        <taxon>Bacteroides</taxon>
    </lineage>
</organism>
<dbReference type="RefSeq" id="WP_118399701.1">
    <property type="nucleotide sequence ID" value="NZ_QRPN01000033.1"/>
</dbReference>
<evidence type="ECO:0000256" key="3">
    <source>
        <dbReference type="ARBA" id="ARBA00023134"/>
    </source>
</evidence>
<dbReference type="PANTHER" id="PTHR43261:SF1">
    <property type="entry name" value="RIBOSOME-RELEASING FACTOR 2, MITOCHONDRIAL"/>
    <property type="match status" value="1"/>
</dbReference>
<reference evidence="5 6" key="1">
    <citation type="submission" date="2018-08" db="EMBL/GenBank/DDBJ databases">
        <title>A genome reference for cultivated species of the human gut microbiota.</title>
        <authorList>
            <person name="Zou Y."/>
            <person name="Xue W."/>
            <person name="Luo G."/>
        </authorList>
    </citation>
    <scope>NUCLEOTIDE SEQUENCE [LARGE SCALE GENOMIC DNA]</scope>
    <source>
        <strain evidence="5 6">AF35-20</strain>
    </source>
</reference>
<dbReference type="SUPFAM" id="SSF52540">
    <property type="entry name" value="P-loop containing nucleoside triphosphate hydrolases"/>
    <property type="match status" value="1"/>
</dbReference>
<dbReference type="GO" id="GO:0005525">
    <property type="term" value="F:GTP binding"/>
    <property type="evidence" value="ECO:0007669"/>
    <property type="project" value="UniProtKB-KW"/>
</dbReference>
<dbReference type="PRINTS" id="PR00315">
    <property type="entry name" value="ELONGATNFCT"/>
</dbReference>
<gene>
    <name evidence="5" type="ORF">DWZ78_16420</name>
</gene>
<dbReference type="Pfam" id="PF00009">
    <property type="entry name" value="GTP_EFTU"/>
    <property type="match status" value="1"/>
</dbReference>
<dbReference type="SUPFAM" id="SSF50447">
    <property type="entry name" value="Translation proteins"/>
    <property type="match status" value="1"/>
</dbReference>
<protein>
    <submittedName>
        <fullName evidence="5">GTP-binding protein</fullName>
    </submittedName>
</protein>
<keyword evidence="3" id="KW-0342">GTP-binding</keyword>
<dbReference type="Proteomes" id="UP000284604">
    <property type="component" value="Unassembled WGS sequence"/>
</dbReference>
<dbReference type="AlphaFoldDB" id="A0A415PRY4"/>
<dbReference type="Gene3D" id="3.40.50.300">
    <property type="entry name" value="P-loop containing nucleotide triphosphate hydrolases"/>
    <property type="match status" value="1"/>
</dbReference>
<feature type="non-terminal residue" evidence="5">
    <location>
        <position position="314"/>
    </location>
</feature>
<dbReference type="CDD" id="cd04168">
    <property type="entry name" value="TetM_like"/>
    <property type="match status" value="1"/>
</dbReference>
<dbReference type="InterPro" id="IPR027417">
    <property type="entry name" value="P-loop_NTPase"/>
</dbReference>
<dbReference type="InterPro" id="IPR009000">
    <property type="entry name" value="Transl_B-barrel_sf"/>
</dbReference>
<evidence type="ECO:0000313" key="5">
    <source>
        <dbReference type="EMBL" id="RHM15462.1"/>
    </source>
</evidence>
<dbReference type="InterPro" id="IPR005225">
    <property type="entry name" value="Small_GTP-bd"/>
</dbReference>
<evidence type="ECO:0000256" key="1">
    <source>
        <dbReference type="ARBA" id="ARBA00022741"/>
    </source>
</evidence>
<accession>A0A415PRY4</accession>
<keyword evidence="2" id="KW-0648">Protein biosynthesis</keyword>
<evidence type="ECO:0000259" key="4">
    <source>
        <dbReference type="PROSITE" id="PS51722"/>
    </source>
</evidence>
<feature type="domain" description="Tr-type G" evidence="4">
    <location>
        <begin position="1"/>
        <end position="244"/>
    </location>
</feature>
<evidence type="ECO:0000256" key="2">
    <source>
        <dbReference type="ARBA" id="ARBA00022917"/>
    </source>
</evidence>
<dbReference type="PANTHER" id="PTHR43261">
    <property type="entry name" value="TRANSLATION ELONGATION FACTOR G-RELATED"/>
    <property type="match status" value="1"/>
</dbReference>
<dbReference type="EMBL" id="QRPN01000033">
    <property type="protein sequence ID" value="RHM15462.1"/>
    <property type="molecule type" value="Genomic_DNA"/>
</dbReference>
<dbReference type="GO" id="GO:0032790">
    <property type="term" value="P:ribosome disassembly"/>
    <property type="evidence" value="ECO:0007669"/>
    <property type="project" value="TreeGrafter"/>
</dbReference>
<dbReference type="InterPro" id="IPR000795">
    <property type="entry name" value="T_Tr_GTP-bd_dom"/>
</dbReference>
<evidence type="ECO:0000313" key="6">
    <source>
        <dbReference type="Proteomes" id="UP000284604"/>
    </source>
</evidence>
<dbReference type="PROSITE" id="PS00301">
    <property type="entry name" value="G_TR_1"/>
    <property type="match status" value="1"/>
</dbReference>
<sequence>MNIINLGILAHIDAGKTSVTENLLFASGATEKCGRVDNGDTITDSMDIEKRRGITVRASTTSIIWNGVKCNIIDTPGHMDFIAEVERTFKMLDGAVLILSAKEGIQAQTKLLFNTLQKLQIPTIIFINKIDRAGVNLERLYLDIKTNLSQDVLCMQTVVDGSVYPVCSQTYIKEEYKEFVCDHDDNILERYLADSEISPADYWNTIIALVAKAKVYPVLHGSAMFNIGINELLDAISSFILPPASVSNRLSAYLYKIEHDPKGHKRSFLKIIDGSLRLRDVVRINDSEKFIKIKNLKTIYQGREINVDEVGAND</sequence>
<dbReference type="PROSITE" id="PS51722">
    <property type="entry name" value="G_TR_2"/>
    <property type="match status" value="1"/>
</dbReference>
<dbReference type="GO" id="GO:0006412">
    <property type="term" value="P:translation"/>
    <property type="evidence" value="ECO:0007669"/>
    <property type="project" value="UniProtKB-KW"/>
</dbReference>
<dbReference type="Gene3D" id="2.40.30.10">
    <property type="entry name" value="Translation factors"/>
    <property type="match status" value="1"/>
</dbReference>
<name>A0A415PRY4_BACSE</name>
<dbReference type="GO" id="GO:0003924">
    <property type="term" value="F:GTPase activity"/>
    <property type="evidence" value="ECO:0007669"/>
    <property type="project" value="InterPro"/>
</dbReference>
<proteinExistence type="predicted"/>
<dbReference type="NCBIfam" id="TIGR00231">
    <property type="entry name" value="small_GTP"/>
    <property type="match status" value="1"/>
</dbReference>
<keyword evidence="1" id="KW-0547">Nucleotide-binding</keyword>
<dbReference type="InterPro" id="IPR031157">
    <property type="entry name" value="G_TR_CS"/>
</dbReference>